<proteinExistence type="predicted"/>
<accession>A0A3S5AGV4</accession>
<sequence>MREVPAGSGRKHLKGTVRIGSGQSCRFDRLPNCTIRPDRPHFESVVGNICPCTRTQLGIGSGRAKRSRRDVVPDGHARKDDRKPALTARQESTCRG</sequence>
<dbReference type="Proteomes" id="UP000784294">
    <property type="component" value="Unassembled WGS sequence"/>
</dbReference>
<protein>
    <submittedName>
        <fullName evidence="2">Uncharacterized protein</fullName>
    </submittedName>
</protein>
<organism evidence="2 3">
    <name type="scientific">Protopolystoma xenopodis</name>
    <dbReference type="NCBI Taxonomy" id="117903"/>
    <lineage>
        <taxon>Eukaryota</taxon>
        <taxon>Metazoa</taxon>
        <taxon>Spiralia</taxon>
        <taxon>Lophotrochozoa</taxon>
        <taxon>Platyhelminthes</taxon>
        <taxon>Monogenea</taxon>
        <taxon>Polyopisthocotylea</taxon>
        <taxon>Polystomatidea</taxon>
        <taxon>Polystomatidae</taxon>
        <taxon>Protopolystoma</taxon>
    </lineage>
</organism>
<reference evidence="2" key="1">
    <citation type="submission" date="2018-11" db="EMBL/GenBank/DDBJ databases">
        <authorList>
            <consortium name="Pathogen Informatics"/>
        </authorList>
    </citation>
    <scope>NUCLEOTIDE SEQUENCE</scope>
</reference>
<dbReference type="AlphaFoldDB" id="A0A3S5AGV4"/>
<evidence type="ECO:0000313" key="2">
    <source>
        <dbReference type="EMBL" id="VEL36787.1"/>
    </source>
</evidence>
<evidence type="ECO:0000256" key="1">
    <source>
        <dbReference type="SAM" id="MobiDB-lite"/>
    </source>
</evidence>
<keyword evidence="3" id="KW-1185">Reference proteome</keyword>
<feature type="compositionally biased region" description="Basic and acidic residues" evidence="1">
    <location>
        <begin position="69"/>
        <end position="84"/>
    </location>
</feature>
<comment type="caution">
    <text evidence="2">The sequence shown here is derived from an EMBL/GenBank/DDBJ whole genome shotgun (WGS) entry which is preliminary data.</text>
</comment>
<name>A0A3S5AGV4_9PLAT</name>
<gene>
    <name evidence="2" type="ORF">PXEA_LOCUS30227</name>
</gene>
<feature type="region of interest" description="Disordered" evidence="1">
    <location>
        <begin position="58"/>
        <end position="96"/>
    </location>
</feature>
<evidence type="ECO:0000313" key="3">
    <source>
        <dbReference type="Proteomes" id="UP000784294"/>
    </source>
</evidence>
<dbReference type="EMBL" id="CAAALY010253190">
    <property type="protein sequence ID" value="VEL36787.1"/>
    <property type="molecule type" value="Genomic_DNA"/>
</dbReference>